<dbReference type="AlphaFoldDB" id="A0A073IYU9"/>
<dbReference type="InterPro" id="IPR035952">
    <property type="entry name" value="Rhomboid-like_sf"/>
</dbReference>
<dbReference type="GO" id="GO:0006508">
    <property type="term" value="P:proteolysis"/>
    <property type="evidence" value="ECO:0007669"/>
    <property type="project" value="UniProtKB-KW"/>
</dbReference>
<evidence type="ECO:0000256" key="2">
    <source>
        <dbReference type="ARBA" id="ARBA00022692"/>
    </source>
</evidence>
<keyword evidence="7" id="KW-0645">Protease</keyword>
<evidence type="ECO:0000313" key="8">
    <source>
        <dbReference type="Proteomes" id="UP000027746"/>
    </source>
</evidence>
<dbReference type="InterPro" id="IPR022764">
    <property type="entry name" value="Peptidase_S54_rhomboid_dom"/>
</dbReference>
<evidence type="ECO:0000256" key="1">
    <source>
        <dbReference type="ARBA" id="ARBA00004141"/>
    </source>
</evidence>
<evidence type="ECO:0000256" key="3">
    <source>
        <dbReference type="ARBA" id="ARBA00022989"/>
    </source>
</evidence>
<protein>
    <submittedName>
        <fullName evidence="7">Protease</fullName>
    </submittedName>
</protein>
<dbReference type="Proteomes" id="UP000027746">
    <property type="component" value="Unassembled WGS sequence"/>
</dbReference>
<sequence>MHPDMQPPVNPLPPVVWALFAAIMGVEAVLSLGSAGIIGGPGAVGWRLAALRDYGFSGIAFDWMLANGIFPWEHLLRFVTYPFVHSGFSSTLFAGVILLALGKLVGEVMGQLAVLVVFFFSAIFGAIVYGLVTDAPWLIGAFPAVYGLIGAYTFLMWQRLAGTGGQQFQAFSLIGVLMGLQLLFGIFFETGFEWVADLAGFVCGFMLSLVVVPGGWMRLRAMIQRR</sequence>
<dbReference type="GeneID" id="68871464"/>
<comment type="caution">
    <text evidence="7">The sequence shown here is derived from an EMBL/GenBank/DDBJ whole genome shotgun (WGS) entry which is preliminary data.</text>
</comment>
<dbReference type="Pfam" id="PF01694">
    <property type="entry name" value="Rhomboid"/>
    <property type="match status" value="1"/>
</dbReference>
<keyword evidence="8" id="KW-1185">Reference proteome</keyword>
<keyword evidence="4 5" id="KW-0472">Membrane</keyword>
<name>A0A073IYU9_9RHOB</name>
<feature type="transmembrane region" description="Helical" evidence="5">
    <location>
        <begin position="78"/>
        <end position="100"/>
    </location>
</feature>
<evidence type="ECO:0000256" key="5">
    <source>
        <dbReference type="SAM" id="Phobius"/>
    </source>
</evidence>
<organism evidence="7 8">
    <name type="scientific">Pseudosulfitobacter pseudonitzschiae</name>
    <dbReference type="NCBI Taxonomy" id="1402135"/>
    <lineage>
        <taxon>Bacteria</taxon>
        <taxon>Pseudomonadati</taxon>
        <taxon>Pseudomonadota</taxon>
        <taxon>Alphaproteobacteria</taxon>
        <taxon>Rhodobacterales</taxon>
        <taxon>Roseobacteraceae</taxon>
        <taxon>Pseudosulfitobacter</taxon>
    </lineage>
</organism>
<dbReference type="GO" id="GO:0004252">
    <property type="term" value="F:serine-type endopeptidase activity"/>
    <property type="evidence" value="ECO:0007669"/>
    <property type="project" value="InterPro"/>
</dbReference>
<feature type="transmembrane region" description="Helical" evidence="5">
    <location>
        <begin position="168"/>
        <end position="188"/>
    </location>
</feature>
<keyword evidence="7" id="KW-0378">Hydrolase</keyword>
<keyword evidence="2 5" id="KW-0812">Transmembrane</keyword>
<feature type="transmembrane region" description="Helical" evidence="5">
    <location>
        <begin position="137"/>
        <end position="156"/>
    </location>
</feature>
<dbReference type="SUPFAM" id="SSF144091">
    <property type="entry name" value="Rhomboid-like"/>
    <property type="match status" value="1"/>
</dbReference>
<reference evidence="7 8" key="1">
    <citation type="submission" date="2014-01" db="EMBL/GenBank/DDBJ databases">
        <title>Sulfitobacter sp. H3 (MCCC 1A00686) Genome Sequencing.</title>
        <authorList>
            <person name="Lai Q."/>
            <person name="Hong Z."/>
        </authorList>
    </citation>
    <scope>NUCLEOTIDE SEQUENCE [LARGE SCALE GENOMIC DNA]</scope>
    <source>
        <strain evidence="7 8">H3</strain>
    </source>
</reference>
<feature type="transmembrane region" description="Helical" evidence="5">
    <location>
        <begin position="194"/>
        <end position="216"/>
    </location>
</feature>
<feature type="domain" description="Peptidase S54 rhomboid" evidence="6">
    <location>
        <begin position="74"/>
        <end position="212"/>
    </location>
</feature>
<evidence type="ECO:0000256" key="4">
    <source>
        <dbReference type="ARBA" id="ARBA00023136"/>
    </source>
</evidence>
<feature type="transmembrane region" description="Helical" evidence="5">
    <location>
        <begin position="112"/>
        <end position="131"/>
    </location>
</feature>
<dbReference type="Gene3D" id="1.20.1540.10">
    <property type="entry name" value="Rhomboid-like"/>
    <property type="match status" value="1"/>
</dbReference>
<accession>A0A073IYU9</accession>
<feature type="transmembrane region" description="Helical" evidence="5">
    <location>
        <begin position="15"/>
        <end position="39"/>
    </location>
</feature>
<dbReference type="RefSeq" id="WP_037926771.1">
    <property type="nucleotide sequence ID" value="NZ_CP054599.1"/>
</dbReference>
<proteinExistence type="predicted"/>
<feature type="transmembrane region" description="Helical" evidence="5">
    <location>
        <begin position="51"/>
        <end position="72"/>
    </location>
</feature>
<dbReference type="EMBL" id="JAMD01000006">
    <property type="protein sequence ID" value="KEJ95508.1"/>
    <property type="molecule type" value="Genomic_DNA"/>
</dbReference>
<evidence type="ECO:0000259" key="6">
    <source>
        <dbReference type="Pfam" id="PF01694"/>
    </source>
</evidence>
<dbReference type="GO" id="GO:0016020">
    <property type="term" value="C:membrane"/>
    <property type="evidence" value="ECO:0007669"/>
    <property type="project" value="UniProtKB-SubCell"/>
</dbReference>
<gene>
    <name evidence="7" type="ORF">SUH3_21220</name>
</gene>
<dbReference type="OrthoDB" id="7836448at2"/>
<comment type="subcellular location">
    <subcellularLocation>
        <location evidence="1">Membrane</location>
        <topology evidence="1">Multi-pass membrane protein</topology>
    </subcellularLocation>
</comment>
<keyword evidence="3 5" id="KW-1133">Transmembrane helix</keyword>
<evidence type="ECO:0000313" key="7">
    <source>
        <dbReference type="EMBL" id="KEJ95508.1"/>
    </source>
</evidence>